<dbReference type="CDD" id="cd03451">
    <property type="entry name" value="FkbR2"/>
    <property type="match status" value="1"/>
</dbReference>
<dbReference type="RefSeq" id="WP_091089230.1">
    <property type="nucleotide sequence ID" value="NZ_FOHX01000013.1"/>
</dbReference>
<dbReference type="PIRSF" id="PIRSF021494">
    <property type="entry name" value="Rv0216_prd"/>
    <property type="match status" value="1"/>
</dbReference>
<dbReference type="Proteomes" id="UP000199361">
    <property type="component" value="Unassembled WGS sequence"/>
</dbReference>
<gene>
    <name evidence="1" type="ORF">SAMN05421811_11390</name>
</gene>
<dbReference type="InterPro" id="IPR016790">
    <property type="entry name" value="Thiol_ester_hydratase_Rv0216"/>
</dbReference>
<dbReference type="InterPro" id="IPR029069">
    <property type="entry name" value="HotDog_dom_sf"/>
</dbReference>
<dbReference type="PANTHER" id="PTHR43664">
    <property type="entry name" value="MONOAMINE OXIDASE-RELATED"/>
    <property type="match status" value="1"/>
</dbReference>
<sequence length="336" mass="36179">MTTIAEGPYFEELTVGQVFDGAPGLTLTEGHGATHQAIVGDRLRLPLDSDLCREVTGGEPLAHPALVWDVAIGQSTLVTHHVKANLFYRGLAFRRLPVIGDTLRTSTEVVALRQNRAKPGRRPTGLAVLRMTTVDQRGRPVLDFWRCAMLPLRDPGTLTGHDADLDQVGERVSDAELAARTAELLKGWRLDRFREQVPGRHFSDVAEGESRQVGGGDVVSSAPELARLTLNVAQVHHDARAAGGSRLVYGGHTIGLALSHVARALPNLVAVVAWHGCDHLGPVREGDTLSSEVLAERRQPLPGGGGLVHLRSLVKATAGDGEPRDVLDWRFVAVMA</sequence>
<name>A0A1I0L7P5_9ACTN</name>
<evidence type="ECO:0000313" key="1">
    <source>
        <dbReference type="EMBL" id="SEU35932.1"/>
    </source>
</evidence>
<dbReference type="GO" id="GO:0016829">
    <property type="term" value="F:lyase activity"/>
    <property type="evidence" value="ECO:0007669"/>
    <property type="project" value="InterPro"/>
</dbReference>
<dbReference type="AlphaFoldDB" id="A0A1I0L7P5"/>
<dbReference type="Pfam" id="PF19315">
    <property type="entry name" value="MC_hydratase"/>
    <property type="match status" value="1"/>
</dbReference>
<accession>A0A1I0L7P5</accession>
<reference evidence="1 2" key="1">
    <citation type="submission" date="2016-10" db="EMBL/GenBank/DDBJ databases">
        <authorList>
            <person name="de Groot N.N."/>
        </authorList>
    </citation>
    <scope>NUCLEOTIDE SEQUENCE [LARGE SCALE GENOMIC DNA]</scope>
    <source>
        <strain evidence="1 2">CGMCC 4.5598</strain>
    </source>
</reference>
<organism evidence="1 2">
    <name type="scientific">Nonomuraea wenchangensis</name>
    <dbReference type="NCBI Taxonomy" id="568860"/>
    <lineage>
        <taxon>Bacteria</taxon>
        <taxon>Bacillati</taxon>
        <taxon>Actinomycetota</taxon>
        <taxon>Actinomycetes</taxon>
        <taxon>Streptosporangiales</taxon>
        <taxon>Streptosporangiaceae</taxon>
        <taxon>Nonomuraea</taxon>
    </lineage>
</organism>
<evidence type="ECO:0000313" key="2">
    <source>
        <dbReference type="Proteomes" id="UP000199361"/>
    </source>
</evidence>
<protein>
    <submittedName>
        <fullName evidence="1">Acyl dehydratase</fullName>
    </submittedName>
</protein>
<dbReference type="EMBL" id="FOHX01000013">
    <property type="protein sequence ID" value="SEU35932.1"/>
    <property type="molecule type" value="Genomic_DNA"/>
</dbReference>
<dbReference type="OrthoDB" id="9796589at2"/>
<dbReference type="InterPro" id="IPR052342">
    <property type="entry name" value="MCH/BMMD"/>
</dbReference>
<keyword evidence="2" id="KW-1185">Reference proteome</keyword>
<dbReference type="SUPFAM" id="SSF54637">
    <property type="entry name" value="Thioesterase/thiol ester dehydrase-isomerase"/>
    <property type="match status" value="2"/>
</dbReference>
<proteinExistence type="predicted"/>
<dbReference type="STRING" id="568860.SAMN05421811_11390"/>
<dbReference type="Gene3D" id="3.10.129.10">
    <property type="entry name" value="Hotdog Thioesterase"/>
    <property type="match status" value="2"/>
</dbReference>
<dbReference type="PANTHER" id="PTHR43664:SF1">
    <property type="entry name" value="BETA-METHYLMALYL-COA DEHYDRATASE"/>
    <property type="match status" value="1"/>
</dbReference>
<dbReference type="InterPro" id="IPR048274">
    <property type="entry name" value="MC_hydratase"/>
</dbReference>